<name>A0A2Z4MIN8_BREBE</name>
<evidence type="ECO:0000313" key="2">
    <source>
        <dbReference type="EMBL" id="AWX56348.1"/>
    </source>
</evidence>
<dbReference type="InterPro" id="IPR036388">
    <property type="entry name" value="WH-like_DNA-bd_sf"/>
</dbReference>
<organism evidence="2 3">
    <name type="scientific">Brevibacillus brevis</name>
    <name type="common">Bacillus brevis</name>
    <dbReference type="NCBI Taxonomy" id="1393"/>
    <lineage>
        <taxon>Bacteria</taxon>
        <taxon>Bacillati</taxon>
        <taxon>Bacillota</taxon>
        <taxon>Bacilli</taxon>
        <taxon>Bacillales</taxon>
        <taxon>Paenibacillaceae</taxon>
        <taxon>Brevibacillus</taxon>
    </lineage>
</organism>
<accession>A0A2Z4MIN8</accession>
<dbReference type="AlphaFoldDB" id="A0A2Z4MIN8"/>
<dbReference type="Gene3D" id="1.10.10.10">
    <property type="entry name" value="Winged helix-like DNA-binding domain superfamily/Winged helix DNA-binding domain"/>
    <property type="match status" value="1"/>
</dbReference>
<feature type="transmembrane region" description="Helical" evidence="1">
    <location>
        <begin position="47"/>
        <end position="65"/>
    </location>
</feature>
<gene>
    <name evidence="2" type="ORF">AB432_015455</name>
</gene>
<dbReference type="EMBL" id="CP030117">
    <property type="protein sequence ID" value="AWX56348.1"/>
    <property type="molecule type" value="Genomic_DNA"/>
</dbReference>
<keyword evidence="1" id="KW-0812">Transmembrane</keyword>
<evidence type="ECO:0000313" key="3">
    <source>
        <dbReference type="Proteomes" id="UP000036061"/>
    </source>
</evidence>
<sequence>MIVLGMMICIWLLSLWVHPILQAYVEAFLLFFYEDRYEAYIPYEMTALHYAVNAMTLGFIFGLPLEIKYKRAKSKWLKKLKFLESLESDNILYILSVARDQQGYVTAADIASQSTLTIQKAQDILSKLQKKGFADLSVTEKGDILYYFAGFTVGEEGAANE</sequence>
<reference evidence="2 3" key="1">
    <citation type="journal article" date="2015" name="Genome Announc.">
        <title>Draft Genome Sequence of Brevibacillus brevis DZQ7, a Plant Growth-Promoting Rhizobacterium with Broad-Spectrum Antimicrobial Activity.</title>
        <authorList>
            <person name="Hou Q."/>
            <person name="Wang C."/>
            <person name="Hou X."/>
            <person name="Xia Z."/>
            <person name="Ye J."/>
            <person name="Liu K."/>
            <person name="Liu H."/>
            <person name="Wang J."/>
            <person name="Guo H."/>
            <person name="Yu X."/>
            <person name="Yang Y."/>
            <person name="Du B."/>
            <person name="Ding Y."/>
        </authorList>
    </citation>
    <scope>NUCLEOTIDE SEQUENCE [LARGE SCALE GENOMIC DNA]</scope>
    <source>
        <strain evidence="2 3">DZQ7</strain>
    </source>
</reference>
<dbReference type="Proteomes" id="UP000036061">
    <property type="component" value="Chromosome"/>
</dbReference>
<keyword evidence="1" id="KW-0472">Membrane</keyword>
<evidence type="ECO:0000256" key="1">
    <source>
        <dbReference type="SAM" id="Phobius"/>
    </source>
</evidence>
<proteinExistence type="predicted"/>
<keyword evidence="1" id="KW-1133">Transmembrane helix</keyword>
<protein>
    <submittedName>
        <fullName evidence="2">MarR family transcriptional regulator</fullName>
    </submittedName>
</protein>